<proteinExistence type="predicted"/>
<dbReference type="InterPro" id="IPR029058">
    <property type="entry name" value="AB_hydrolase_fold"/>
</dbReference>
<gene>
    <name evidence="2" type="ORF">ExPECSC038_02162</name>
</gene>
<evidence type="ECO:0000256" key="1">
    <source>
        <dbReference type="PROSITE-ProRule" id="PRU00169"/>
    </source>
</evidence>
<dbReference type="PROSITE" id="PS50110">
    <property type="entry name" value="RESPONSE_REGULATORY"/>
    <property type="match status" value="1"/>
</dbReference>
<dbReference type="SUPFAM" id="SSF53474">
    <property type="entry name" value="alpha/beta-Hydrolases"/>
    <property type="match status" value="1"/>
</dbReference>
<evidence type="ECO:0000313" key="3">
    <source>
        <dbReference type="Proteomes" id="UP000300926"/>
    </source>
</evidence>
<dbReference type="GO" id="GO:0000160">
    <property type="term" value="P:phosphorelay signal transduction system"/>
    <property type="evidence" value="ECO:0007669"/>
    <property type="project" value="InterPro"/>
</dbReference>
<keyword evidence="1" id="KW-0597">Phosphoprotein</keyword>
<dbReference type="SUPFAM" id="SSF52172">
    <property type="entry name" value="CheY-like"/>
    <property type="match status" value="1"/>
</dbReference>
<accession>A0A237PGC3</accession>
<name>A0A237PGC3_ECOLX</name>
<reference evidence="2 3" key="1">
    <citation type="submission" date="2018-04" db="EMBL/GenBank/DDBJ databases">
        <title>Large scale genomics of bovine and human commensal E. coli to reveal the emerging process of EHEC.</title>
        <authorList>
            <person name="Arimizu Y."/>
            <person name="Ogura Y."/>
        </authorList>
    </citation>
    <scope>NUCLEOTIDE SEQUENCE [LARGE SCALE GENOMIC DNA]</scope>
    <source>
        <strain evidence="2 3">ECSC038</strain>
    </source>
</reference>
<comment type="caution">
    <text evidence="2">The sequence shown here is derived from an EMBL/GenBank/DDBJ whole genome shotgun (WGS) entry which is preliminary data.</text>
</comment>
<dbReference type="Gene3D" id="3.40.50.2300">
    <property type="match status" value="1"/>
</dbReference>
<dbReference type="RefSeq" id="WP_000590615.1">
    <property type="nucleotide sequence ID" value="NZ_BDRW01000019.1"/>
</dbReference>
<evidence type="ECO:0000313" key="2">
    <source>
        <dbReference type="EMBL" id="GCO26882.1"/>
    </source>
</evidence>
<organism evidence="2 3">
    <name type="scientific">Escherichia coli</name>
    <dbReference type="NCBI Taxonomy" id="562"/>
    <lineage>
        <taxon>Bacteria</taxon>
        <taxon>Pseudomonadati</taxon>
        <taxon>Pseudomonadota</taxon>
        <taxon>Gammaproteobacteria</taxon>
        <taxon>Enterobacterales</taxon>
        <taxon>Enterobacteriaceae</taxon>
        <taxon>Escherichia</taxon>
    </lineage>
</organism>
<protein>
    <submittedName>
        <fullName evidence="2">Uncharacterized protein</fullName>
    </submittedName>
</protein>
<dbReference type="EMBL" id="BFIH01000044">
    <property type="protein sequence ID" value="GCO26882.1"/>
    <property type="molecule type" value="Genomic_DNA"/>
</dbReference>
<dbReference type="AlphaFoldDB" id="A0A237PGC3"/>
<dbReference type="InterPro" id="IPR011006">
    <property type="entry name" value="CheY-like_superfamily"/>
</dbReference>
<dbReference type="InterPro" id="IPR001789">
    <property type="entry name" value="Sig_transdc_resp-reg_receiver"/>
</dbReference>
<feature type="modified residue" description="4-aspartylphosphate" evidence="1">
    <location>
        <position position="56"/>
    </location>
</feature>
<dbReference type="Proteomes" id="UP000300926">
    <property type="component" value="Unassembled WGS sequence"/>
</dbReference>
<sequence>MIKILIVDDNKSRIEKLKSSLTELITKNMIRIDEKYTSDAAKIALKLNQYDYLILDVFLPKKDNYSPDERNGLGLLKQINSDSKFYSPKKIVGITAYLNDISRYESEFREYASIIFEARRNDTGWLESLKKIIEKDVESQVSYNLNEKDSVLITVHGIRTYAPWQNTIEEKITNISNKFNYIKFNYGFLNILCFLFPPTRHLFARKIIQDIRITVESNKNKRIYIICHSFGTYLVYCALSKLTHTDAKIECLIFSGSVLKRTTSLKTLKQHCNAIINDCAVSDYILLLCKMLVIGLGDAGRKGFIEPNDGVFINRYFKGGHSTYFEDKDFIEVNWLPLIFDNKNIASRDERKNHIFSDVTNALQNIIEYLKIPIWLFFSFLLIALVL</sequence>